<dbReference type="PANTHER" id="PTHR30085">
    <property type="entry name" value="AMINO ACID ABC TRANSPORTER PERMEASE"/>
    <property type="match status" value="1"/>
</dbReference>
<dbReference type="EMBL" id="BMKE01000014">
    <property type="protein sequence ID" value="GGB45882.1"/>
    <property type="molecule type" value="Genomic_DNA"/>
</dbReference>
<accession>A0ABQ1IMB7</accession>
<evidence type="ECO:0000256" key="4">
    <source>
        <dbReference type="SAM" id="SignalP"/>
    </source>
</evidence>
<feature type="signal peptide" evidence="4">
    <location>
        <begin position="1"/>
        <end position="34"/>
    </location>
</feature>
<evidence type="ECO:0000256" key="1">
    <source>
        <dbReference type="ARBA" id="ARBA00010333"/>
    </source>
</evidence>
<dbReference type="PANTHER" id="PTHR30085:SF7">
    <property type="entry name" value="AMINO-ACID ABC TRANSPORTER-BINDING PROTEIN YHDW-RELATED"/>
    <property type="match status" value="1"/>
</dbReference>
<proteinExistence type="inferred from homology"/>
<keyword evidence="2" id="KW-0813">Transport</keyword>
<dbReference type="CDD" id="cd13692">
    <property type="entry name" value="PBP2_BztA"/>
    <property type="match status" value="1"/>
</dbReference>
<sequence length="349" mass="37644">MVSKKTVGNIVFVMGKPALLVAATLAVGLSQAQAATLDTVKERGELKCGVNSGLAGFSSPDDKGVWRGLDVDLCRGVSAAIFNDPDKVQYIPLNAKERLTALQSGEIDVLSRNTTWTSSRDTELGVNFTGVNYYDGQGFLINKSLGVASAKDLDGAAICIQSGTTTELNVADYFRKNDINYTAVVFDTSDQTVQGLEAGRCDVLTSDLSQLYALRTKMSNPDGAVALPEVISKEPLGPSVRQGDDQWFNVVKWTHFAMVNAEEMGITKANIDSMKGGNNPDMRRFLGEDADFGKGMGLPADWAYRIIKHVGNYGEIFETNVGQSSPLKIDRGLNALWTEGGLQYAPPVR</sequence>
<feature type="domain" description="Solute-binding protein family 3/N-terminal" evidence="5">
    <location>
        <begin position="45"/>
        <end position="274"/>
    </location>
</feature>
<comment type="caution">
    <text evidence="6">The sequence shown here is derived from an EMBL/GenBank/DDBJ whole genome shotgun (WGS) entry which is preliminary data.</text>
</comment>
<reference evidence="7" key="1">
    <citation type="journal article" date="2019" name="Int. J. Syst. Evol. Microbiol.">
        <title>The Global Catalogue of Microorganisms (GCM) 10K type strain sequencing project: providing services to taxonomists for standard genome sequencing and annotation.</title>
        <authorList>
            <consortium name="The Broad Institute Genomics Platform"/>
            <consortium name="The Broad Institute Genome Sequencing Center for Infectious Disease"/>
            <person name="Wu L."/>
            <person name="Ma J."/>
        </authorList>
    </citation>
    <scope>NUCLEOTIDE SEQUENCE [LARGE SCALE GENOMIC DNA]</scope>
    <source>
        <strain evidence="7">CGMCC 1.15923</strain>
    </source>
</reference>
<comment type="similarity">
    <text evidence="1">Belongs to the bacterial solute-binding protein 3 family.</text>
</comment>
<keyword evidence="7" id="KW-1185">Reference proteome</keyword>
<evidence type="ECO:0000313" key="6">
    <source>
        <dbReference type="EMBL" id="GGB45882.1"/>
    </source>
</evidence>
<evidence type="ECO:0000256" key="2">
    <source>
        <dbReference type="ARBA" id="ARBA00022448"/>
    </source>
</evidence>
<evidence type="ECO:0000256" key="3">
    <source>
        <dbReference type="ARBA" id="ARBA00022729"/>
    </source>
</evidence>
<evidence type="ECO:0000259" key="5">
    <source>
        <dbReference type="SMART" id="SM00062"/>
    </source>
</evidence>
<evidence type="ECO:0000313" key="7">
    <source>
        <dbReference type="Proteomes" id="UP000646152"/>
    </source>
</evidence>
<dbReference type="Pfam" id="PF00497">
    <property type="entry name" value="SBP_bac_3"/>
    <property type="match status" value="1"/>
</dbReference>
<dbReference type="InterPro" id="IPR051455">
    <property type="entry name" value="Bact_solute-bind_prot3"/>
</dbReference>
<organism evidence="6 7">
    <name type="scientific">Oceanisphaera marina</name>
    <dbReference type="NCBI Taxonomy" id="2017550"/>
    <lineage>
        <taxon>Bacteria</taxon>
        <taxon>Pseudomonadati</taxon>
        <taxon>Pseudomonadota</taxon>
        <taxon>Gammaproteobacteria</taxon>
        <taxon>Aeromonadales</taxon>
        <taxon>Aeromonadaceae</taxon>
        <taxon>Oceanisphaera</taxon>
    </lineage>
</organism>
<gene>
    <name evidence="6" type="ORF">GCM10011502_19010</name>
</gene>
<dbReference type="Gene3D" id="3.40.190.10">
    <property type="entry name" value="Periplasmic binding protein-like II"/>
    <property type="match status" value="2"/>
</dbReference>
<dbReference type="Proteomes" id="UP000646152">
    <property type="component" value="Unassembled WGS sequence"/>
</dbReference>
<name>A0ABQ1IMB7_9GAMM</name>
<dbReference type="InterPro" id="IPR001638">
    <property type="entry name" value="Solute-binding_3/MltF_N"/>
</dbReference>
<dbReference type="SUPFAM" id="SSF53850">
    <property type="entry name" value="Periplasmic binding protein-like II"/>
    <property type="match status" value="1"/>
</dbReference>
<keyword evidence="3 4" id="KW-0732">Signal</keyword>
<protein>
    <submittedName>
        <fullName evidence="6">Amino acid ABC transporter substrate-binding protein</fullName>
    </submittedName>
</protein>
<dbReference type="SMART" id="SM00062">
    <property type="entry name" value="PBPb"/>
    <property type="match status" value="1"/>
</dbReference>
<feature type="chain" id="PRO_5046261890" evidence="4">
    <location>
        <begin position="35"/>
        <end position="349"/>
    </location>
</feature>